<dbReference type="STRING" id="4829.A0A163JDA0"/>
<dbReference type="InterPro" id="IPR021109">
    <property type="entry name" value="Peptidase_aspartic_dom_sf"/>
</dbReference>
<evidence type="ECO:0000313" key="14">
    <source>
        <dbReference type="Proteomes" id="UP000078561"/>
    </source>
</evidence>
<feature type="region of interest" description="Disordered" evidence="10">
    <location>
        <begin position="316"/>
        <end position="335"/>
    </location>
</feature>
<evidence type="ECO:0000256" key="3">
    <source>
        <dbReference type="ARBA" id="ARBA00022679"/>
    </source>
</evidence>
<dbReference type="SUPFAM" id="SSF50630">
    <property type="entry name" value="Acid proteases"/>
    <property type="match status" value="1"/>
</dbReference>
<dbReference type="GO" id="GO:0003964">
    <property type="term" value="F:RNA-directed DNA polymerase activity"/>
    <property type="evidence" value="ECO:0007669"/>
    <property type="project" value="UniProtKB-KW"/>
</dbReference>
<keyword evidence="6" id="KW-0255">Endonuclease</keyword>
<dbReference type="InterPro" id="IPR043502">
    <property type="entry name" value="DNA/RNA_pol_sf"/>
</dbReference>
<dbReference type="Pfam" id="PF17917">
    <property type="entry name" value="RT_RNaseH"/>
    <property type="match status" value="1"/>
</dbReference>
<feature type="domain" description="Integrase catalytic" evidence="12">
    <location>
        <begin position="1167"/>
        <end position="1325"/>
    </location>
</feature>
<feature type="compositionally biased region" description="Low complexity" evidence="10">
    <location>
        <begin position="287"/>
        <end position="299"/>
    </location>
</feature>
<evidence type="ECO:0000256" key="2">
    <source>
        <dbReference type="ARBA" id="ARBA00012493"/>
    </source>
</evidence>
<dbReference type="InterPro" id="IPR023780">
    <property type="entry name" value="Chromo_domain"/>
</dbReference>
<evidence type="ECO:0000256" key="10">
    <source>
        <dbReference type="SAM" id="MobiDB-lite"/>
    </source>
</evidence>
<dbReference type="InterPro" id="IPR036397">
    <property type="entry name" value="RNaseH_sf"/>
</dbReference>
<dbReference type="PANTHER" id="PTHR37984">
    <property type="entry name" value="PROTEIN CBG26694"/>
    <property type="match status" value="1"/>
</dbReference>
<dbReference type="EMBL" id="LT552138">
    <property type="protein sequence ID" value="SAL98522.1"/>
    <property type="molecule type" value="Genomic_DNA"/>
</dbReference>
<dbReference type="PROSITE" id="PS50013">
    <property type="entry name" value="CHROMO_2"/>
    <property type="match status" value="1"/>
</dbReference>
<dbReference type="OrthoDB" id="2424837at2759"/>
<dbReference type="GO" id="GO:0016787">
    <property type="term" value="F:hydrolase activity"/>
    <property type="evidence" value="ECO:0007669"/>
    <property type="project" value="UniProtKB-KW"/>
</dbReference>
<evidence type="ECO:0000256" key="5">
    <source>
        <dbReference type="ARBA" id="ARBA00022722"/>
    </source>
</evidence>
<evidence type="ECO:0000256" key="4">
    <source>
        <dbReference type="ARBA" id="ARBA00022695"/>
    </source>
</evidence>
<dbReference type="PROSITE" id="PS50994">
    <property type="entry name" value="INTEGRASE"/>
    <property type="match status" value="1"/>
</dbReference>
<dbReference type="PANTHER" id="PTHR37984:SF5">
    <property type="entry name" value="PROTEIN NYNRIN-LIKE"/>
    <property type="match status" value="1"/>
</dbReference>
<dbReference type="InterPro" id="IPR041373">
    <property type="entry name" value="RT_RNaseH"/>
</dbReference>
<dbReference type="SMART" id="SM00298">
    <property type="entry name" value="CHROMO"/>
    <property type="match status" value="1"/>
</dbReference>
<dbReference type="CDD" id="cd00303">
    <property type="entry name" value="retropepsin_like"/>
    <property type="match status" value="1"/>
</dbReference>
<dbReference type="InterPro" id="IPR041588">
    <property type="entry name" value="Integrase_H2C2"/>
</dbReference>
<evidence type="ECO:0000256" key="7">
    <source>
        <dbReference type="ARBA" id="ARBA00022801"/>
    </source>
</evidence>
<keyword evidence="9" id="KW-0539">Nucleus</keyword>
<dbReference type="InterPro" id="IPR023779">
    <property type="entry name" value="Chromodomain_CS"/>
</dbReference>
<feature type="compositionally biased region" description="Low complexity" evidence="10">
    <location>
        <begin position="321"/>
        <end position="333"/>
    </location>
</feature>
<dbReference type="GO" id="GO:0003676">
    <property type="term" value="F:nucleic acid binding"/>
    <property type="evidence" value="ECO:0007669"/>
    <property type="project" value="InterPro"/>
</dbReference>
<keyword evidence="5" id="KW-0540">Nuclease</keyword>
<dbReference type="InterPro" id="IPR000477">
    <property type="entry name" value="RT_dom"/>
</dbReference>
<dbReference type="Gene3D" id="3.10.10.10">
    <property type="entry name" value="HIV Type 1 Reverse Transcriptase, subunit A, domain 1"/>
    <property type="match status" value="1"/>
</dbReference>
<reference evidence="13" key="1">
    <citation type="submission" date="2016-04" db="EMBL/GenBank/DDBJ databases">
        <authorList>
            <person name="Evans L.H."/>
            <person name="Alamgir A."/>
            <person name="Owens N."/>
            <person name="Weber N.D."/>
            <person name="Virtaneva K."/>
            <person name="Barbian K."/>
            <person name="Babar A."/>
            <person name="Rosenke K."/>
        </authorList>
    </citation>
    <scope>NUCLEOTIDE SEQUENCE [LARGE SCALE GENOMIC DNA]</scope>
    <source>
        <strain evidence="13">CBS 101.48</strain>
    </source>
</reference>
<dbReference type="InParanoid" id="A0A163JDA0"/>
<dbReference type="CDD" id="cd09274">
    <property type="entry name" value="RNase_HI_RT_Ty3"/>
    <property type="match status" value="1"/>
</dbReference>
<dbReference type="InterPro" id="IPR050951">
    <property type="entry name" value="Retrovirus_Pol_polyprotein"/>
</dbReference>
<feature type="domain" description="Chromo" evidence="11">
    <location>
        <begin position="1453"/>
        <end position="1511"/>
    </location>
</feature>
<protein>
    <recommendedName>
        <fullName evidence="2">RNA-directed DNA polymerase</fullName>
        <ecNumber evidence="2">2.7.7.49</ecNumber>
    </recommendedName>
</protein>
<dbReference type="CDD" id="cd00024">
    <property type="entry name" value="CD_CSD"/>
    <property type="match status" value="1"/>
</dbReference>
<dbReference type="Gene3D" id="3.30.420.10">
    <property type="entry name" value="Ribonuclease H-like superfamily/Ribonuclease H"/>
    <property type="match status" value="1"/>
</dbReference>
<dbReference type="InterPro" id="IPR001584">
    <property type="entry name" value="Integrase_cat-core"/>
</dbReference>
<keyword evidence="14" id="KW-1185">Reference proteome</keyword>
<proteinExistence type="predicted"/>
<evidence type="ECO:0000256" key="1">
    <source>
        <dbReference type="ARBA" id="ARBA00004123"/>
    </source>
</evidence>
<gene>
    <name evidence="13" type="primary">ABSGL_04063.1 scaffold 4834</name>
</gene>
<dbReference type="Gene3D" id="2.40.50.40">
    <property type="match status" value="1"/>
</dbReference>
<dbReference type="Pfam" id="PF00665">
    <property type="entry name" value="rve"/>
    <property type="match status" value="1"/>
</dbReference>
<dbReference type="FunFam" id="3.30.70.270:FF:000020">
    <property type="entry name" value="Transposon Tf2-6 polyprotein-like Protein"/>
    <property type="match status" value="1"/>
</dbReference>
<dbReference type="FunFam" id="3.10.20.370:FF:000001">
    <property type="entry name" value="Retrovirus-related Pol polyprotein from transposon 17.6-like protein"/>
    <property type="match status" value="1"/>
</dbReference>
<dbReference type="OMA" id="NGATAMI"/>
<accession>A0A163JDA0</accession>
<evidence type="ECO:0000259" key="12">
    <source>
        <dbReference type="PROSITE" id="PS50994"/>
    </source>
</evidence>
<keyword evidence="8" id="KW-0695">RNA-directed DNA polymerase</keyword>
<keyword evidence="3" id="KW-0808">Transferase</keyword>
<dbReference type="Pfam" id="PF00078">
    <property type="entry name" value="RVT_1"/>
    <property type="match status" value="1"/>
</dbReference>
<dbReference type="InterPro" id="IPR016197">
    <property type="entry name" value="Chromo-like_dom_sf"/>
</dbReference>
<evidence type="ECO:0000313" key="13">
    <source>
        <dbReference type="EMBL" id="SAL98522.1"/>
    </source>
</evidence>
<dbReference type="GO" id="GO:0005634">
    <property type="term" value="C:nucleus"/>
    <property type="evidence" value="ECO:0007669"/>
    <property type="project" value="UniProtKB-SubCell"/>
</dbReference>
<dbReference type="Pfam" id="PF17921">
    <property type="entry name" value="Integrase_H2C2"/>
    <property type="match status" value="1"/>
</dbReference>
<dbReference type="EC" id="2.7.7.49" evidence="2"/>
<keyword evidence="4" id="KW-0548">Nucleotidyltransferase</keyword>
<evidence type="ECO:0000259" key="11">
    <source>
        <dbReference type="PROSITE" id="PS50013"/>
    </source>
</evidence>
<organism evidence="13">
    <name type="scientific">Absidia glauca</name>
    <name type="common">Pin mould</name>
    <dbReference type="NCBI Taxonomy" id="4829"/>
    <lineage>
        <taxon>Eukaryota</taxon>
        <taxon>Fungi</taxon>
        <taxon>Fungi incertae sedis</taxon>
        <taxon>Mucoromycota</taxon>
        <taxon>Mucoromycotina</taxon>
        <taxon>Mucoromycetes</taxon>
        <taxon>Mucorales</taxon>
        <taxon>Cunninghamellaceae</taxon>
        <taxon>Absidia</taxon>
    </lineage>
</organism>
<dbReference type="PROSITE" id="PS00598">
    <property type="entry name" value="CHROMO_1"/>
    <property type="match status" value="1"/>
</dbReference>
<dbReference type="Gene3D" id="3.30.70.270">
    <property type="match status" value="2"/>
</dbReference>
<dbReference type="GO" id="GO:0004519">
    <property type="term" value="F:endonuclease activity"/>
    <property type="evidence" value="ECO:0007669"/>
    <property type="project" value="UniProtKB-KW"/>
</dbReference>
<name>A0A163JDA0_ABSGL</name>
<dbReference type="Proteomes" id="UP000078561">
    <property type="component" value="Unassembled WGS sequence"/>
</dbReference>
<evidence type="ECO:0000256" key="6">
    <source>
        <dbReference type="ARBA" id="ARBA00022759"/>
    </source>
</evidence>
<dbReference type="GO" id="GO:0015074">
    <property type="term" value="P:DNA integration"/>
    <property type="evidence" value="ECO:0007669"/>
    <property type="project" value="InterPro"/>
</dbReference>
<dbReference type="InterPro" id="IPR043128">
    <property type="entry name" value="Rev_trsase/Diguanyl_cyclase"/>
</dbReference>
<dbReference type="SUPFAM" id="SSF53098">
    <property type="entry name" value="Ribonuclease H-like"/>
    <property type="match status" value="1"/>
</dbReference>
<dbReference type="InterPro" id="IPR000953">
    <property type="entry name" value="Chromo/chromo_shadow_dom"/>
</dbReference>
<dbReference type="SUPFAM" id="SSF54160">
    <property type="entry name" value="Chromo domain-like"/>
    <property type="match status" value="1"/>
</dbReference>
<dbReference type="SUPFAM" id="SSF56672">
    <property type="entry name" value="DNA/RNA polymerases"/>
    <property type="match status" value="1"/>
</dbReference>
<evidence type="ECO:0000256" key="9">
    <source>
        <dbReference type="ARBA" id="ARBA00023242"/>
    </source>
</evidence>
<comment type="subcellular location">
    <subcellularLocation>
        <location evidence="1">Nucleus</location>
    </subcellularLocation>
</comment>
<keyword evidence="7" id="KW-0378">Hydrolase</keyword>
<dbReference type="Pfam" id="PF00385">
    <property type="entry name" value="Chromo"/>
    <property type="match status" value="1"/>
</dbReference>
<dbReference type="Gene3D" id="2.40.70.10">
    <property type="entry name" value="Acid Proteases"/>
    <property type="match status" value="1"/>
</dbReference>
<dbReference type="InterPro" id="IPR012337">
    <property type="entry name" value="RNaseH-like_sf"/>
</dbReference>
<sequence>MPSVDIIETTAQATRLAQEKLQESVQELTQLMIANAKGKVPMKAFKDNEAKQNLWKTTLLNLNGLGPMLKKEIKVPTNLPVLQLVSDKEINDKHPAFEMIDNFLEMFTIIMHQHHLDLNQHWETCIISSLQHSTTKCSWFKENLMAKGLSWQQAQETIKHQFGGAQTQSYYLEKLNSMESDRHENPVHFVERFSTCLHRAQVEDSVAYGSMLIRGLTKHHRSLVKQIKATHAATDPTYNLSINVAYVARVVPLLYIEDFDNDRNNRATRRATRFNNGSDTNRHDYPNSNYSNTNYANNRGRGRNNYRGRARHYQNGRGYVSNNRNNSSNSNSNTTPTFEECKAKGICFHCRSKWTVGHKCQQYMEKFGGKTDYTPFKQRLARLEHQIKTQEAVLAMRDIDLNKDGNMDTEEECKRKKSRMAKIENELNPDSFVVPIQIESHRTFALLDSGANFSSLDRTFILNKQISFSSINGNIQLADNHYSTKRIGKTNALNVTYNSKAHKISFEVMDLPKNESYTCVIGTDYFQKLGIFLVGLATSYDDTAPLQFDDERKDIPKPDESPAGTALEQKLFYQAIKNSVTNNQKVDKRSFCTVPESIVTLDTPAGKTCYKRQYPIANNLMPLIDEAVTKWLNEGTIVRAGVNTEWNSPLTLAPKKDADGNKSRKRPCLDPRHINLLLPNDRFPLPLIKDIFETLKGATVFTTLDLQNAFHRFQIAPADQHKTTFTHRGTQYMFQGCPFGLKPLSSKFQRVTNMILEDMPFATSFIDDIVVYSANINDHAKHVQQVINKLTSVNLILNPDKCHFAQQSVYLLGFCVSVKGLSLDTRKVTNVQKWPTPKTGNDIERFLGVINYFRDHIPKVSTLTAPLDRLRKEKKLGNKWTPVCDTVFIKLKYVLTCTTVLKHPNLQLPFNVATDASNTGIGAVLFQVVNKKVQHIGFFARSLSKSERNYSTTKRELLAIIFALNKFHKYLWGNHFTLYTDHRALIYIHTQRIANPMMIQWLDTILQYNFTVAHVPGMSNILPDALSRLFPIENKLVGDIDTLPARKIAYKEAKMEKLVNQHNDDLIIPDKDDRDKLIQHYHRSAHIQQPEEEQLRTVNGDEERKTIMEKQHALGHNGATAMIKAIQADGMTWPNLKADAVQHVSKCNACMQYNVARKGYNPLSSITSRLPGDHWAVDLAGPLEETHKGNVYILVMIDICTKFVIIKAIPDKTSLTIAESLIDVFSTFGYPKIIQSDNGTEFVNKIIKKITEVACIDHRLISAYHPRANGAAERTVQTVKGAIQKHMEGQSKDWDHYIPTAQLAINARIVRLTNSAPFSLMFARKLNAFVDHTKTTITEDNKAVMDRIEDMKNIVMPAIIQRTTELRELTQNKFNSKHKMIEFKIGTLVNIKKPTYTKQLEPKYKGPFKVVRKNKGGAYTLQHLDGELLDRNYPPSALKSVSDDLITNEEDRWEVDTIVDHRGIPGKYEYLVRWKGYTKESDTWEPPSMFDDIQTIKNYWSKRQGALMESSQLHKKRKTNL</sequence>
<dbReference type="CDD" id="cd01647">
    <property type="entry name" value="RT_LTR"/>
    <property type="match status" value="1"/>
</dbReference>
<dbReference type="Gene3D" id="1.10.340.70">
    <property type="match status" value="1"/>
</dbReference>
<evidence type="ECO:0000256" key="8">
    <source>
        <dbReference type="ARBA" id="ARBA00022918"/>
    </source>
</evidence>
<feature type="region of interest" description="Disordered" evidence="10">
    <location>
        <begin position="267"/>
        <end position="304"/>
    </location>
</feature>